<reference evidence="6" key="1">
    <citation type="submission" date="2018-05" db="EMBL/GenBank/DDBJ databases">
        <authorList>
            <person name="Lanie J.A."/>
            <person name="Ng W.-L."/>
            <person name="Kazmierczak K.M."/>
            <person name="Andrzejewski T.M."/>
            <person name="Davidsen T.M."/>
            <person name="Wayne K.J."/>
            <person name="Tettelin H."/>
            <person name="Glass J.I."/>
            <person name="Rusch D."/>
            <person name="Podicherti R."/>
            <person name="Tsui H.-C.T."/>
            <person name="Winkler M.E."/>
        </authorList>
    </citation>
    <scope>NUCLEOTIDE SEQUENCE</scope>
</reference>
<dbReference type="GO" id="GO:0004170">
    <property type="term" value="F:dUTP diphosphatase activity"/>
    <property type="evidence" value="ECO:0007669"/>
    <property type="project" value="UniProtKB-EC"/>
</dbReference>
<dbReference type="EMBL" id="UINC01143685">
    <property type="protein sequence ID" value="SVD32743.1"/>
    <property type="molecule type" value="Genomic_DNA"/>
</dbReference>
<comment type="similarity">
    <text evidence="1">Belongs to the dUTPase family.</text>
</comment>
<accession>A0A382UEQ6</accession>
<feature type="domain" description="dUTPase-like" evidence="5">
    <location>
        <begin position="16"/>
        <end position="141"/>
    </location>
</feature>
<dbReference type="EC" id="3.6.1.23" evidence="2"/>
<dbReference type="InterPro" id="IPR033704">
    <property type="entry name" value="dUTPase_trimeric"/>
</dbReference>
<dbReference type="InterPro" id="IPR008181">
    <property type="entry name" value="dUTPase"/>
</dbReference>
<dbReference type="Gene3D" id="2.70.40.10">
    <property type="match status" value="1"/>
</dbReference>
<gene>
    <name evidence="6" type="ORF">METZ01_LOCUS385597</name>
</gene>
<evidence type="ECO:0000256" key="4">
    <source>
        <dbReference type="ARBA" id="ARBA00023080"/>
    </source>
</evidence>
<dbReference type="Pfam" id="PF00692">
    <property type="entry name" value="dUTPase"/>
    <property type="match status" value="1"/>
</dbReference>
<organism evidence="6">
    <name type="scientific">marine metagenome</name>
    <dbReference type="NCBI Taxonomy" id="408172"/>
    <lineage>
        <taxon>unclassified sequences</taxon>
        <taxon>metagenomes</taxon>
        <taxon>ecological metagenomes</taxon>
    </lineage>
</organism>
<name>A0A382UEQ6_9ZZZZ</name>
<dbReference type="NCBIfam" id="TIGR00576">
    <property type="entry name" value="dut"/>
    <property type="match status" value="1"/>
</dbReference>
<dbReference type="SUPFAM" id="SSF51283">
    <property type="entry name" value="dUTPase-like"/>
    <property type="match status" value="1"/>
</dbReference>
<dbReference type="GO" id="GO:0000287">
    <property type="term" value="F:magnesium ion binding"/>
    <property type="evidence" value="ECO:0007669"/>
    <property type="project" value="InterPro"/>
</dbReference>
<dbReference type="CDD" id="cd07557">
    <property type="entry name" value="trimeric_dUTPase"/>
    <property type="match status" value="1"/>
</dbReference>
<sequence>MSASFKKICRTTGLFVPSYSHPGDAGADLKASEQTKVPARGKSLVPTGLRIALPEGHVGLVWPRSGLAVKHSIDCGAGVIDAKYRGEIQVLLFNHSDKDFIIEPGDRIAQLLIQKVESINFLPVDDLDETERNKGGFGSTGR</sequence>
<keyword evidence="4" id="KW-0546">Nucleotide metabolism</keyword>
<protein>
    <recommendedName>
        <fullName evidence="2">dUTP diphosphatase</fullName>
        <ecNumber evidence="2">3.6.1.23</ecNumber>
    </recommendedName>
</protein>
<dbReference type="PANTHER" id="PTHR11241:SF0">
    <property type="entry name" value="DEOXYURIDINE 5'-TRIPHOSPHATE NUCLEOTIDOHYDROLASE"/>
    <property type="match status" value="1"/>
</dbReference>
<dbReference type="AlphaFoldDB" id="A0A382UEQ6"/>
<keyword evidence="3" id="KW-0378">Hydrolase</keyword>
<dbReference type="GO" id="GO:0006226">
    <property type="term" value="P:dUMP biosynthetic process"/>
    <property type="evidence" value="ECO:0007669"/>
    <property type="project" value="InterPro"/>
</dbReference>
<evidence type="ECO:0000256" key="3">
    <source>
        <dbReference type="ARBA" id="ARBA00022801"/>
    </source>
</evidence>
<dbReference type="InterPro" id="IPR036157">
    <property type="entry name" value="dUTPase-like_sf"/>
</dbReference>
<dbReference type="PANTHER" id="PTHR11241">
    <property type="entry name" value="DEOXYURIDINE 5'-TRIPHOSPHATE NUCLEOTIDOHYDROLASE"/>
    <property type="match status" value="1"/>
</dbReference>
<dbReference type="InterPro" id="IPR029054">
    <property type="entry name" value="dUTPase-like"/>
</dbReference>
<evidence type="ECO:0000256" key="2">
    <source>
        <dbReference type="ARBA" id="ARBA00012379"/>
    </source>
</evidence>
<evidence type="ECO:0000256" key="1">
    <source>
        <dbReference type="ARBA" id="ARBA00006581"/>
    </source>
</evidence>
<evidence type="ECO:0000313" key="6">
    <source>
        <dbReference type="EMBL" id="SVD32743.1"/>
    </source>
</evidence>
<evidence type="ECO:0000259" key="5">
    <source>
        <dbReference type="Pfam" id="PF00692"/>
    </source>
</evidence>
<dbReference type="GO" id="GO:0046081">
    <property type="term" value="P:dUTP catabolic process"/>
    <property type="evidence" value="ECO:0007669"/>
    <property type="project" value="InterPro"/>
</dbReference>
<dbReference type="NCBIfam" id="NF001862">
    <property type="entry name" value="PRK00601.1"/>
    <property type="match status" value="1"/>
</dbReference>
<proteinExistence type="inferred from homology"/>